<evidence type="ECO:0000313" key="2">
    <source>
        <dbReference type="EMBL" id="TNN48039.1"/>
    </source>
</evidence>
<dbReference type="EMBL" id="SRLO01000713">
    <property type="protein sequence ID" value="TNN48039.1"/>
    <property type="molecule type" value="Genomic_DNA"/>
</dbReference>
<proteinExistence type="predicted"/>
<feature type="compositionally biased region" description="Basic and acidic residues" evidence="1">
    <location>
        <begin position="35"/>
        <end position="55"/>
    </location>
</feature>
<keyword evidence="3" id="KW-1185">Reference proteome</keyword>
<gene>
    <name evidence="2" type="ORF">EYF80_041744</name>
</gene>
<feature type="compositionally biased region" description="Polar residues" evidence="1">
    <location>
        <begin position="1"/>
        <end position="13"/>
    </location>
</feature>
<evidence type="ECO:0000256" key="1">
    <source>
        <dbReference type="SAM" id="MobiDB-lite"/>
    </source>
</evidence>
<name>A0A4Z2G3E2_9TELE</name>
<comment type="caution">
    <text evidence="2">The sequence shown here is derived from an EMBL/GenBank/DDBJ whole genome shotgun (WGS) entry which is preliminary data.</text>
</comment>
<reference evidence="2 3" key="1">
    <citation type="submission" date="2019-03" db="EMBL/GenBank/DDBJ databases">
        <title>First draft genome of Liparis tanakae, snailfish: a comprehensive survey of snailfish specific genes.</title>
        <authorList>
            <person name="Kim W."/>
            <person name="Song I."/>
            <person name="Jeong J.-H."/>
            <person name="Kim D."/>
            <person name="Kim S."/>
            <person name="Ryu S."/>
            <person name="Song J.Y."/>
            <person name="Lee S.K."/>
        </authorList>
    </citation>
    <scope>NUCLEOTIDE SEQUENCE [LARGE SCALE GENOMIC DNA]</scope>
    <source>
        <tissue evidence="2">Muscle</tissue>
    </source>
</reference>
<dbReference type="AlphaFoldDB" id="A0A4Z2G3E2"/>
<dbReference type="Proteomes" id="UP000314294">
    <property type="component" value="Unassembled WGS sequence"/>
</dbReference>
<protein>
    <submittedName>
        <fullName evidence="2">Uncharacterized protein</fullName>
    </submittedName>
</protein>
<feature type="region of interest" description="Disordered" evidence="1">
    <location>
        <begin position="1"/>
        <end position="61"/>
    </location>
</feature>
<evidence type="ECO:0000313" key="3">
    <source>
        <dbReference type="Proteomes" id="UP000314294"/>
    </source>
</evidence>
<accession>A0A4Z2G3E2</accession>
<sequence length="61" mass="6482">METASISFDTSGNRPGGIRFPLAVIGSSLSGETESGWRRGSEGGGTRVRDQEARPVENLNM</sequence>
<organism evidence="2 3">
    <name type="scientific">Liparis tanakae</name>
    <name type="common">Tanaka's snailfish</name>
    <dbReference type="NCBI Taxonomy" id="230148"/>
    <lineage>
        <taxon>Eukaryota</taxon>
        <taxon>Metazoa</taxon>
        <taxon>Chordata</taxon>
        <taxon>Craniata</taxon>
        <taxon>Vertebrata</taxon>
        <taxon>Euteleostomi</taxon>
        <taxon>Actinopterygii</taxon>
        <taxon>Neopterygii</taxon>
        <taxon>Teleostei</taxon>
        <taxon>Neoteleostei</taxon>
        <taxon>Acanthomorphata</taxon>
        <taxon>Eupercaria</taxon>
        <taxon>Perciformes</taxon>
        <taxon>Cottioidei</taxon>
        <taxon>Cottales</taxon>
        <taxon>Liparidae</taxon>
        <taxon>Liparis</taxon>
    </lineage>
</organism>